<proteinExistence type="predicted"/>
<name>A0A1C9HRJ0_RHILT</name>
<accession>A0A1C9HRJ0</accession>
<evidence type="ECO:0000313" key="1">
    <source>
        <dbReference type="EMBL" id="AOO89291.1"/>
    </source>
</evidence>
<dbReference type="EMBL" id="KX486927">
    <property type="protein sequence ID" value="AOO89291.1"/>
    <property type="molecule type" value="Genomic_DNA"/>
</dbReference>
<reference evidence="1" key="2">
    <citation type="journal article" date="2016" name="Front. Microbiol.">
        <title>The Regulatory Protein RosR Affects Rhizobium leguminosarum bv. trifolii Protein Profiles, Cell Surface Properties, and Symbiosis with Clover.</title>
        <authorList>
            <person name="Rachwal K."/>
            <person name="Boguszewska A."/>
            <person name="Kopcinska J."/>
            <person name="Karas M."/>
            <person name="Tchorzewski M."/>
            <person name="Janczarek M."/>
        </authorList>
    </citation>
    <scope>NUCLEOTIDE SEQUENCE</scope>
    <source>
        <strain evidence="1">Rt24.2</strain>
    </source>
</reference>
<dbReference type="AlphaFoldDB" id="A0A1C9HRJ0"/>
<reference evidence="1" key="1">
    <citation type="journal article" date="2015" name="BMC Genomics">
        <title>Transcriptome profiling of a Rhizobium leguminosarum bv. trifolii rosR mutant reveals the role of the transcriptional regulator RosR in motility, synthesis of cell-surface components, and other cellular processes.</title>
        <authorList>
            <person name="Rachwal K."/>
            <person name="Matczynska E."/>
            <person name="Janczarek M."/>
        </authorList>
    </citation>
    <scope>NUCLEOTIDE SEQUENCE</scope>
    <source>
        <strain evidence="1">Rt24.2</strain>
    </source>
</reference>
<organism evidence="1">
    <name type="scientific">Rhizobium leguminosarum bv. trifolii</name>
    <dbReference type="NCBI Taxonomy" id="386"/>
    <lineage>
        <taxon>Bacteria</taxon>
        <taxon>Pseudomonadati</taxon>
        <taxon>Pseudomonadota</taxon>
        <taxon>Alphaproteobacteria</taxon>
        <taxon>Hyphomicrobiales</taxon>
        <taxon>Rhizobiaceae</taxon>
        <taxon>Rhizobium/Agrobacterium group</taxon>
        <taxon>Rhizobium</taxon>
    </lineage>
</organism>
<protein>
    <submittedName>
        <fullName evidence="1">Uncharacterized protein</fullName>
    </submittedName>
</protein>
<sequence length="31" mass="3393">MPHVSTMKLPNTIIELNSLVAPRSVVVLMSD</sequence>